<comment type="caution">
    <text evidence="3">The sequence shown here is derived from an EMBL/GenBank/DDBJ whole genome shotgun (WGS) entry which is preliminary data.</text>
</comment>
<keyword evidence="1" id="KW-0175">Coiled coil</keyword>
<feature type="region of interest" description="Disordered" evidence="2">
    <location>
        <begin position="202"/>
        <end position="228"/>
    </location>
</feature>
<dbReference type="EMBL" id="LAZR01012618">
    <property type="protein sequence ID" value="KKM25900.1"/>
    <property type="molecule type" value="Genomic_DNA"/>
</dbReference>
<dbReference type="AlphaFoldDB" id="A0A0F9LEM6"/>
<accession>A0A0F9LEM6</accession>
<organism evidence="3">
    <name type="scientific">marine sediment metagenome</name>
    <dbReference type="NCBI Taxonomy" id="412755"/>
    <lineage>
        <taxon>unclassified sequences</taxon>
        <taxon>metagenomes</taxon>
        <taxon>ecological metagenomes</taxon>
    </lineage>
</organism>
<proteinExistence type="predicted"/>
<reference evidence="3" key="1">
    <citation type="journal article" date="2015" name="Nature">
        <title>Complex archaea that bridge the gap between prokaryotes and eukaryotes.</title>
        <authorList>
            <person name="Spang A."/>
            <person name="Saw J.H."/>
            <person name="Jorgensen S.L."/>
            <person name="Zaremba-Niedzwiedzka K."/>
            <person name="Martijn J."/>
            <person name="Lind A.E."/>
            <person name="van Eijk R."/>
            <person name="Schleper C."/>
            <person name="Guy L."/>
            <person name="Ettema T.J."/>
        </authorList>
    </citation>
    <scope>NUCLEOTIDE SEQUENCE</scope>
</reference>
<name>A0A0F9LEM6_9ZZZZ</name>
<dbReference type="SUPFAM" id="SSF110849">
    <property type="entry name" value="ParB/Sulfiredoxin"/>
    <property type="match status" value="1"/>
</dbReference>
<gene>
    <name evidence="3" type="ORF">LCGC14_1590310</name>
</gene>
<protein>
    <recommendedName>
        <fullName evidence="4">ParB/Sulfiredoxin domain-containing protein</fullName>
    </recommendedName>
</protein>
<sequence length="405" mass="46353">MVSVSVDISQPFYSDDVYLEHPEAKRFEMMGQAEIEILGSSIATDGQKSPIELYQGKILDGRNRYHACKSFNITPIFVHLPDDTNPRSHVIARNVHRRHLSPAQMADLALEELDEEKKKAKNRKLDQLIQNKKNTVGVSEVRSVKKGRAIEIVAKRCFVSKTSVMVAIRVRNLNDPEINELWSQARRREATIKNVKEAIMQKFPPKPKAKSNNSSQTSREVVEKPKEEKLVSTQLENVEKGLEEVKENKRIIKTKLKSIAAESPVGIKKHFETATKPSKTKSKTHEEKRDVVIKMRNKIFEDFVNSGKCITDSQEKKTPIKKTSLNHPLKYIENETSMPENSSMEHICLYCEKATVLAIKCKECGCYIRKVHCQLDFIESRYILRDPFLPQCENSIKPQNPSIKV</sequence>
<feature type="compositionally biased region" description="Polar residues" evidence="2">
    <location>
        <begin position="210"/>
        <end position="219"/>
    </location>
</feature>
<feature type="coiled-coil region" evidence="1">
    <location>
        <begin position="103"/>
        <end position="130"/>
    </location>
</feature>
<evidence type="ECO:0000256" key="1">
    <source>
        <dbReference type="SAM" id="Coils"/>
    </source>
</evidence>
<evidence type="ECO:0000313" key="3">
    <source>
        <dbReference type="EMBL" id="KKM25900.1"/>
    </source>
</evidence>
<evidence type="ECO:0008006" key="4">
    <source>
        <dbReference type="Google" id="ProtNLM"/>
    </source>
</evidence>
<feature type="coiled-coil region" evidence="1">
    <location>
        <begin position="235"/>
        <end position="262"/>
    </location>
</feature>
<dbReference type="InterPro" id="IPR036086">
    <property type="entry name" value="ParB/Sulfiredoxin_sf"/>
</dbReference>
<evidence type="ECO:0000256" key="2">
    <source>
        <dbReference type="SAM" id="MobiDB-lite"/>
    </source>
</evidence>